<proteinExistence type="predicted"/>
<sequence>MEKTVIKNIGLLLSGRIEEPILDADCIIAIDGKISEIGRGAEMDIDQADTMVDANGVTLAPGLIDSHIHPVVGDYTPRQQQLHWIDSTLHGGVTTLISAGEVHMPGRPKDIVGLKAMAIAAQRWYENFRPSGMKVHAGAPVIEHGMVEEDFKELANAGVKLLGEVGLGTVKDGKTAQQMVSWARKYGIQSTIHTGGPSIPGSGLIDADMVLETGTDVVGHINGGHSALPDDQIICLCENCTAALEIVHNGNERAALLTLNTARELGKLDQVILGTDGPAGSGVQPLGIMRMVAMLSSLGNVKAETAFCFANGNTGRRRELDTGLIEVGKAADFVLMDQAQHAPGKNILESIELGNLPGVGMTIIDGKVTSGRSRNTPPANRLPEVVG</sequence>
<evidence type="ECO:0000313" key="3">
    <source>
        <dbReference type="EMBL" id="GGA12827.1"/>
    </source>
</evidence>
<dbReference type="EMBL" id="BMKA01000002">
    <property type="protein sequence ID" value="GGA12827.1"/>
    <property type="molecule type" value="Genomic_DNA"/>
</dbReference>
<feature type="domain" description="Amidohydrolase-related" evidence="2">
    <location>
        <begin position="59"/>
        <end position="368"/>
    </location>
</feature>
<protein>
    <recommendedName>
        <fullName evidence="2">Amidohydrolase-related domain-containing protein</fullName>
    </recommendedName>
</protein>
<dbReference type="Proteomes" id="UP000628017">
    <property type="component" value="Unassembled WGS sequence"/>
</dbReference>
<evidence type="ECO:0000256" key="1">
    <source>
        <dbReference type="SAM" id="MobiDB-lite"/>
    </source>
</evidence>
<dbReference type="PANTHER" id="PTHR43135:SF3">
    <property type="entry name" value="ALPHA-D-RIBOSE 1-METHYLPHOSPHONATE 5-TRIPHOSPHATE DIPHOSPHATASE"/>
    <property type="match status" value="1"/>
</dbReference>
<comment type="caution">
    <text evidence="3">The sequence shown here is derived from an EMBL/GenBank/DDBJ whole genome shotgun (WGS) entry which is preliminary data.</text>
</comment>
<gene>
    <name evidence="3" type="ORF">GCM10011498_10930</name>
</gene>
<dbReference type="Gene3D" id="3.20.20.140">
    <property type="entry name" value="Metal-dependent hydrolases"/>
    <property type="match status" value="1"/>
</dbReference>
<evidence type="ECO:0000313" key="4">
    <source>
        <dbReference type="Proteomes" id="UP000628017"/>
    </source>
</evidence>
<organism evidence="3 4">
    <name type="scientific">Neptunicoccus cionae</name>
    <dbReference type="NCBI Taxonomy" id="2035344"/>
    <lineage>
        <taxon>Bacteria</taxon>
        <taxon>Pseudomonadati</taxon>
        <taxon>Pseudomonadota</taxon>
        <taxon>Alphaproteobacteria</taxon>
        <taxon>Rhodobacterales</taxon>
        <taxon>Paracoccaceae</taxon>
        <taxon>Neptunicoccus</taxon>
    </lineage>
</organism>
<dbReference type="InterPro" id="IPR032466">
    <property type="entry name" value="Metal_Hydrolase"/>
</dbReference>
<dbReference type="GO" id="GO:0016810">
    <property type="term" value="F:hydrolase activity, acting on carbon-nitrogen (but not peptide) bonds"/>
    <property type="evidence" value="ECO:0007669"/>
    <property type="project" value="InterPro"/>
</dbReference>
<dbReference type="Pfam" id="PF01979">
    <property type="entry name" value="Amidohydro_1"/>
    <property type="match status" value="1"/>
</dbReference>
<dbReference type="PANTHER" id="PTHR43135">
    <property type="entry name" value="ALPHA-D-RIBOSE 1-METHYLPHOSPHONATE 5-TRIPHOSPHATE DIPHOSPHATASE"/>
    <property type="match status" value="1"/>
</dbReference>
<dbReference type="SUPFAM" id="SSF51338">
    <property type="entry name" value="Composite domain of metallo-dependent hydrolases"/>
    <property type="match status" value="1"/>
</dbReference>
<feature type="region of interest" description="Disordered" evidence="1">
    <location>
        <begin position="367"/>
        <end position="387"/>
    </location>
</feature>
<name>A0A916VNX0_9RHOB</name>
<accession>A0A916VNX0</accession>
<dbReference type="InterPro" id="IPR051781">
    <property type="entry name" value="Metallo-dep_Hydrolase"/>
</dbReference>
<evidence type="ECO:0000259" key="2">
    <source>
        <dbReference type="Pfam" id="PF01979"/>
    </source>
</evidence>
<dbReference type="InterPro" id="IPR011059">
    <property type="entry name" value="Metal-dep_hydrolase_composite"/>
</dbReference>
<dbReference type="AlphaFoldDB" id="A0A916VNX0"/>
<keyword evidence="4" id="KW-1185">Reference proteome</keyword>
<dbReference type="SUPFAM" id="SSF51556">
    <property type="entry name" value="Metallo-dependent hydrolases"/>
    <property type="match status" value="1"/>
</dbReference>
<reference evidence="3" key="2">
    <citation type="submission" date="2020-09" db="EMBL/GenBank/DDBJ databases">
        <authorList>
            <person name="Sun Q."/>
            <person name="Zhou Y."/>
        </authorList>
    </citation>
    <scope>NUCLEOTIDE SEQUENCE</scope>
    <source>
        <strain evidence="3">CGMCC 1.15880</strain>
    </source>
</reference>
<dbReference type="InterPro" id="IPR006680">
    <property type="entry name" value="Amidohydro-rel"/>
</dbReference>
<reference evidence="3" key="1">
    <citation type="journal article" date="2014" name="Int. J. Syst. Evol. Microbiol.">
        <title>Complete genome sequence of Corynebacterium casei LMG S-19264T (=DSM 44701T), isolated from a smear-ripened cheese.</title>
        <authorList>
            <consortium name="US DOE Joint Genome Institute (JGI-PGF)"/>
            <person name="Walter F."/>
            <person name="Albersmeier A."/>
            <person name="Kalinowski J."/>
            <person name="Ruckert C."/>
        </authorList>
    </citation>
    <scope>NUCLEOTIDE SEQUENCE</scope>
    <source>
        <strain evidence="3">CGMCC 1.15880</strain>
    </source>
</reference>
<dbReference type="RefSeq" id="WP_188671778.1">
    <property type="nucleotide sequence ID" value="NZ_BMKA01000002.1"/>
</dbReference>
<dbReference type="Gene3D" id="2.30.40.10">
    <property type="entry name" value="Urease, subunit C, domain 1"/>
    <property type="match status" value="1"/>
</dbReference>
<dbReference type="CDD" id="cd01292">
    <property type="entry name" value="metallo-dependent_hydrolases"/>
    <property type="match status" value="1"/>
</dbReference>